<protein>
    <submittedName>
        <fullName evidence="8">Planctomycete cytochrome C</fullName>
    </submittedName>
</protein>
<evidence type="ECO:0000256" key="1">
    <source>
        <dbReference type="ARBA" id="ARBA00022617"/>
    </source>
</evidence>
<dbReference type="KEGG" id="ruv:EC9_15140"/>
<dbReference type="SUPFAM" id="SSF46626">
    <property type="entry name" value="Cytochrome c"/>
    <property type="match status" value="1"/>
</dbReference>
<organism evidence="8 9">
    <name type="scientific">Rosistilla ulvae</name>
    <dbReference type="NCBI Taxonomy" id="1930277"/>
    <lineage>
        <taxon>Bacteria</taxon>
        <taxon>Pseudomonadati</taxon>
        <taxon>Planctomycetota</taxon>
        <taxon>Planctomycetia</taxon>
        <taxon>Pirellulales</taxon>
        <taxon>Pirellulaceae</taxon>
        <taxon>Rosistilla</taxon>
    </lineage>
</organism>
<dbReference type="InterPro" id="IPR009056">
    <property type="entry name" value="Cyt_c-like_dom"/>
</dbReference>
<dbReference type="Pfam" id="PF22633">
    <property type="entry name" value="F5_F8_type_C_2"/>
    <property type="match status" value="1"/>
</dbReference>
<name>A0A517LXI7_9BACT</name>
<evidence type="ECO:0000259" key="7">
    <source>
        <dbReference type="PROSITE" id="PS51007"/>
    </source>
</evidence>
<sequence length="1151" mass="128334">MNENLQRFVAKVQAYSLRLVLLASALTPTTKTVAQQVDFNREIRSLLSNNCVMCHGPDEAARSTELRFDTEAGSQIDLGGYAAIVPGDPDASELIARLTTDDEDLRMPPPGKGKQLTADEIDRMRRWIQQGAHYARHWSYEPPVRASLPKVKHSDWPRNPIDHFVLARMEAEGLEPSPAADRYALARRVAIDLTGLPPRWEQVKAFVEDPRDDAFESYVDALLEQPAFGERWARVWLDLARYADSAGYADDPPRTIWAYRDYVIRSLNANKPFDQFTIEQIAGDLLDNPTDEQLIATAFHRNTMTNSEGGTNDEEFRNVAVVDRVNTTMSVWMGTTMACAQCHTHKYDPITHEEYFRFFAIFNNTLDADIKDERPTLPIWTDEQKAQKLQWAEQIADLKATLQQTTPEIEAAQTKWLAEIKTPPTWKPLIPVAATAQHRQLATDAEGWIEASGGKSDHDLYTLRFKTAGEQVAGLQLEISPEQNANFVLTQATATWTPTEPQPVDARFVRIELPGKGKMIHLAEVQAFSDSNNVALAGTASQSSTGYGAPAARAIDGNTDGDFYKDSVTHTNAQTNPWFEIDLKQTHPIDEVVIWNRTDGGASIEQRLKGYKLILLDDSRNVVCEQTPEAIPSPSRSIAFGGAIQLRFQNALADYEQSGFPAATTILDKQDTKKGWAIAGGLGQRHQLTLTLDPPRTLDTGVLELQLHQKSVHVKHLLDKVRVRASDSANLTQWASLPNAIRSIVLQTEPLDEKQANQLADYYRTIAPQLAPVRTQLAKLEKQLADIKPYTTVPIQEELPSEKQRSTYIHLRGDYQSAGADVDRGTPAAFHPLSADRPADRLSLAQWLVDDQNALTPRVIANRHWEEIFGIGIVESSEEFGSQGELPSHPQLLDWLAVELRDSGWDLKALLRLIVTSATYRQSSVTSPELQEKDPANRLLARGPRYRISAEMVRDQALQLSGLLSHKMFGPPAKPPQPNLGLNAAFGSATDWKTSPGDDKYRRGIYTMWRRSSPYPSMATFDAPNREVCTVRRGRTNTPLQALVTLNDPVYVEAAQALARRMLTADSSVRGRVEFGLRTCLLREPTEIEVDRLAALYQQALTEFQADPALAHQLAEEPLGELPDGMDVAEAAAMSVVGNVLLNLDELFLKR</sequence>
<feature type="domain" description="Cytochrome c" evidence="7">
    <location>
        <begin position="35"/>
        <end position="132"/>
    </location>
</feature>
<dbReference type="InterPro" id="IPR022655">
    <property type="entry name" value="DUF1553"/>
</dbReference>
<keyword evidence="9" id="KW-1185">Reference proteome</keyword>
<dbReference type="InterPro" id="IPR011429">
    <property type="entry name" value="Cyt_c_Planctomycete-type"/>
</dbReference>
<dbReference type="InterPro" id="IPR036909">
    <property type="entry name" value="Cyt_c-like_dom_sf"/>
</dbReference>
<dbReference type="Proteomes" id="UP000319557">
    <property type="component" value="Chromosome"/>
</dbReference>
<dbReference type="GO" id="GO:0046872">
    <property type="term" value="F:metal ion binding"/>
    <property type="evidence" value="ECO:0007669"/>
    <property type="project" value="UniProtKB-KW"/>
</dbReference>
<dbReference type="GO" id="GO:0020037">
    <property type="term" value="F:heme binding"/>
    <property type="evidence" value="ECO:0007669"/>
    <property type="project" value="InterPro"/>
</dbReference>
<reference evidence="8 9" key="1">
    <citation type="submission" date="2019-02" db="EMBL/GenBank/DDBJ databases">
        <title>Deep-cultivation of Planctomycetes and their phenomic and genomic characterization uncovers novel biology.</title>
        <authorList>
            <person name="Wiegand S."/>
            <person name="Jogler M."/>
            <person name="Boedeker C."/>
            <person name="Pinto D."/>
            <person name="Vollmers J."/>
            <person name="Rivas-Marin E."/>
            <person name="Kohn T."/>
            <person name="Peeters S.H."/>
            <person name="Heuer A."/>
            <person name="Rast P."/>
            <person name="Oberbeckmann S."/>
            <person name="Bunk B."/>
            <person name="Jeske O."/>
            <person name="Meyerdierks A."/>
            <person name="Storesund J.E."/>
            <person name="Kallscheuer N."/>
            <person name="Luecker S."/>
            <person name="Lage O.M."/>
            <person name="Pohl T."/>
            <person name="Merkel B.J."/>
            <person name="Hornburger P."/>
            <person name="Mueller R.-W."/>
            <person name="Bruemmer F."/>
            <person name="Labrenz M."/>
            <person name="Spormann A.M."/>
            <person name="Op den Camp H."/>
            <person name="Overmann J."/>
            <person name="Amann R."/>
            <person name="Jetten M.S.M."/>
            <person name="Mascher T."/>
            <person name="Medema M.H."/>
            <person name="Devos D.P."/>
            <person name="Kaster A.-K."/>
            <person name="Ovreas L."/>
            <person name="Rohde M."/>
            <person name="Galperin M.Y."/>
            <person name="Jogler C."/>
        </authorList>
    </citation>
    <scope>NUCLEOTIDE SEQUENCE [LARGE SCALE GENOMIC DNA]</scope>
    <source>
        <strain evidence="8 9">EC9</strain>
    </source>
</reference>
<dbReference type="PANTHER" id="PTHR35889">
    <property type="entry name" value="CYCLOINULO-OLIGOSACCHARIDE FRUCTANOTRANSFERASE-RELATED"/>
    <property type="match status" value="1"/>
</dbReference>
<dbReference type="SMART" id="SM00607">
    <property type="entry name" value="FTP"/>
    <property type="match status" value="1"/>
</dbReference>
<evidence type="ECO:0000256" key="6">
    <source>
        <dbReference type="PROSITE-ProRule" id="PRU00433"/>
    </source>
</evidence>
<gene>
    <name evidence="8" type="ORF">EC9_15140</name>
</gene>
<evidence type="ECO:0000256" key="5">
    <source>
        <dbReference type="ARBA" id="ARBA00023157"/>
    </source>
</evidence>
<evidence type="ECO:0000256" key="3">
    <source>
        <dbReference type="ARBA" id="ARBA00022837"/>
    </source>
</evidence>
<dbReference type="RefSeq" id="WP_246106000.1">
    <property type="nucleotide sequence ID" value="NZ_CP036261.1"/>
</dbReference>
<evidence type="ECO:0000256" key="2">
    <source>
        <dbReference type="ARBA" id="ARBA00022723"/>
    </source>
</evidence>
<dbReference type="PROSITE" id="PS51007">
    <property type="entry name" value="CYTC"/>
    <property type="match status" value="1"/>
</dbReference>
<keyword evidence="4 6" id="KW-0408">Iron</keyword>
<keyword evidence="5" id="KW-1015">Disulfide bond</keyword>
<proteinExistence type="predicted"/>
<accession>A0A517LXI7</accession>
<dbReference type="Pfam" id="PF07635">
    <property type="entry name" value="PSCyt1"/>
    <property type="match status" value="1"/>
</dbReference>
<evidence type="ECO:0000313" key="9">
    <source>
        <dbReference type="Proteomes" id="UP000319557"/>
    </source>
</evidence>
<dbReference type="EMBL" id="CP036261">
    <property type="protein sequence ID" value="QDS87336.1"/>
    <property type="molecule type" value="Genomic_DNA"/>
</dbReference>
<keyword evidence="3" id="KW-0106">Calcium</keyword>
<dbReference type="Gene3D" id="2.60.120.260">
    <property type="entry name" value="Galactose-binding domain-like"/>
    <property type="match status" value="1"/>
</dbReference>
<dbReference type="Pfam" id="PF07587">
    <property type="entry name" value="PSD1"/>
    <property type="match status" value="1"/>
</dbReference>
<dbReference type="GO" id="GO:0009055">
    <property type="term" value="F:electron transfer activity"/>
    <property type="evidence" value="ECO:0007669"/>
    <property type="project" value="InterPro"/>
</dbReference>
<evidence type="ECO:0000313" key="8">
    <source>
        <dbReference type="EMBL" id="QDS87336.1"/>
    </source>
</evidence>
<dbReference type="InterPro" id="IPR008979">
    <property type="entry name" value="Galactose-bd-like_sf"/>
</dbReference>
<dbReference type="Pfam" id="PF07583">
    <property type="entry name" value="PSCyt2"/>
    <property type="match status" value="1"/>
</dbReference>
<dbReference type="SUPFAM" id="SSF49785">
    <property type="entry name" value="Galactose-binding domain-like"/>
    <property type="match status" value="1"/>
</dbReference>
<dbReference type="InterPro" id="IPR006585">
    <property type="entry name" value="FTP1"/>
</dbReference>
<dbReference type="InterPro" id="IPR011444">
    <property type="entry name" value="DUF1549"/>
</dbReference>
<evidence type="ECO:0000256" key="4">
    <source>
        <dbReference type="ARBA" id="ARBA00023004"/>
    </source>
</evidence>
<dbReference type="PANTHER" id="PTHR35889:SF3">
    <property type="entry name" value="F-BOX DOMAIN-CONTAINING PROTEIN"/>
    <property type="match status" value="1"/>
</dbReference>
<keyword evidence="2 6" id="KW-0479">Metal-binding</keyword>
<keyword evidence="1 6" id="KW-0349">Heme</keyword>
<dbReference type="AlphaFoldDB" id="A0A517LXI7"/>